<dbReference type="PANTHER" id="PTHR21240">
    <property type="entry name" value="2-AMINO-3-CARBOXYLMUCONATE-6-SEMIALDEHYDE DECARBOXYLASE"/>
    <property type="match status" value="1"/>
</dbReference>
<evidence type="ECO:0000259" key="2">
    <source>
        <dbReference type="Pfam" id="PF04909"/>
    </source>
</evidence>
<proteinExistence type="predicted"/>
<evidence type="ECO:0000313" key="3">
    <source>
        <dbReference type="EMBL" id="MDT9600365.1"/>
    </source>
</evidence>
<evidence type="ECO:0000313" key="4">
    <source>
        <dbReference type="Proteomes" id="UP001259572"/>
    </source>
</evidence>
<evidence type="ECO:0000256" key="1">
    <source>
        <dbReference type="ARBA" id="ARBA00023239"/>
    </source>
</evidence>
<dbReference type="RefSeq" id="WP_315727472.1">
    <property type="nucleotide sequence ID" value="NZ_JAVUPU010000008.1"/>
</dbReference>
<dbReference type="Proteomes" id="UP001259572">
    <property type="component" value="Unassembled WGS sequence"/>
</dbReference>
<dbReference type="PANTHER" id="PTHR21240:SF28">
    <property type="entry name" value="ISO-OROTATE DECARBOXYLASE (EUROFUNG)"/>
    <property type="match status" value="1"/>
</dbReference>
<reference evidence="3 4" key="1">
    <citation type="submission" date="2023-05" db="EMBL/GenBank/DDBJ databases">
        <authorList>
            <person name="Guo Y."/>
        </authorList>
    </citation>
    <scope>NUCLEOTIDE SEQUENCE [LARGE SCALE GENOMIC DNA]</scope>
    <source>
        <strain evidence="3 4">GR2756</strain>
    </source>
</reference>
<accession>A0ABU3QAC6</accession>
<sequence>MRIRKGSKDVAAYLPHRALFATFAALYLAPLPGCVAHFPASNEAEDATAPLVDHHVHIGSVLIQDHIERVREKAPNAFEHLSEDIFSRPSVADALRLLDEAGVEQIVLLSTAYMFVQSGSEHDPEAEKLMRAENKFSVDTALASNGRIKTFVGINPLAANADDEFAYWQGRPGVSGIKLHLGGAGFEANQPEQVGTLAVFFARARKANMPLIVHLRGGGEYGGAEAKIFIDQVLSQVGDLPVQIAHGAGYAGADPGTIAALTAFGDAIARRAPGTKNLVVDISGVVLPDATAAALGSNDAQLAEFVALMRRIGLDRFVIGSDWPAIGNPSAYFTLMRAKLPVTDAEWAQLCRNRAPYLR</sequence>
<name>A0ABU3QAC6_9SPHN</name>
<dbReference type="InterPro" id="IPR032466">
    <property type="entry name" value="Metal_Hydrolase"/>
</dbReference>
<dbReference type="SUPFAM" id="SSF51556">
    <property type="entry name" value="Metallo-dependent hydrolases"/>
    <property type="match status" value="1"/>
</dbReference>
<dbReference type="InterPro" id="IPR006680">
    <property type="entry name" value="Amidohydro-rel"/>
</dbReference>
<dbReference type="InterPro" id="IPR032465">
    <property type="entry name" value="ACMSD"/>
</dbReference>
<dbReference type="Gene3D" id="3.20.20.140">
    <property type="entry name" value="Metal-dependent hydrolases"/>
    <property type="match status" value="1"/>
</dbReference>
<comment type="caution">
    <text evidence="3">The sequence shown here is derived from an EMBL/GenBank/DDBJ whole genome shotgun (WGS) entry which is preliminary data.</text>
</comment>
<feature type="domain" description="Amidohydrolase-related" evidence="2">
    <location>
        <begin position="122"/>
        <end position="348"/>
    </location>
</feature>
<keyword evidence="4" id="KW-1185">Reference proteome</keyword>
<protein>
    <submittedName>
        <fullName evidence="3">Amidohydrolase family protein</fullName>
    </submittedName>
</protein>
<keyword evidence="1" id="KW-0456">Lyase</keyword>
<gene>
    <name evidence="3" type="ORF">RQX22_15505</name>
</gene>
<dbReference type="EMBL" id="JAVUPU010000008">
    <property type="protein sequence ID" value="MDT9600365.1"/>
    <property type="molecule type" value="Genomic_DNA"/>
</dbReference>
<dbReference type="Pfam" id="PF04909">
    <property type="entry name" value="Amidohydro_2"/>
    <property type="match status" value="1"/>
</dbReference>
<organism evidence="3 4">
    <name type="scientific">Sphingosinicella rhizophila</name>
    <dbReference type="NCBI Taxonomy" id="3050082"/>
    <lineage>
        <taxon>Bacteria</taxon>
        <taxon>Pseudomonadati</taxon>
        <taxon>Pseudomonadota</taxon>
        <taxon>Alphaproteobacteria</taxon>
        <taxon>Sphingomonadales</taxon>
        <taxon>Sphingosinicellaceae</taxon>
        <taxon>Sphingosinicella</taxon>
    </lineage>
</organism>